<feature type="region of interest" description="Disordered" evidence="1">
    <location>
        <begin position="180"/>
        <end position="242"/>
    </location>
</feature>
<evidence type="ECO:0000313" key="3">
    <source>
        <dbReference type="EMBL" id="GAB1320178.1"/>
    </source>
</evidence>
<dbReference type="PANTHER" id="PTHR21354">
    <property type="entry name" value="ZINC FINGER PROTEIN 511"/>
    <property type="match status" value="1"/>
</dbReference>
<feature type="compositionally biased region" description="Basic and acidic residues" evidence="1">
    <location>
        <begin position="195"/>
        <end position="223"/>
    </location>
</feature>
<feature type="domain" description="C2H2-type" evidence="2">
    <location>
        <begin position="95"/>
        <end position="116"/>
    </location>
</feature>
<dbReference type="InterPro" id="IPR039258">
    <property type="entry name" value="ZNF511"/>
</dbReference>
<comment type="caution">
    <text evidence="3">The sequence shown here is derived from an EMBL/GenBank/DDBJ whole genome shotgun (WGS) entry which is preliminary data.</text>
</comment>
<proteinExistence type="predicted"/>
<keyword evidence="4" id="KW-1185">Reference proteome</keyword>
<dbReference type="PANTHER" id="PTHR21354:SF0">
    <property type="entry name" value="ZINC FINGER PROTEIN 511"/>
    <property type="match status" value="1"/>
</dbReference>
<reference evidence="3 4" key="1">
    <citation type="submission" date="2024-09" db="EMBL/GenBank/DDBJ databases">
        <title>Itraconazole resistance in Madurella fahalii resulting from another homologue of gene encoding cytochrome P450 14-alpha sterol demethylase (CYP51).</title>
        <authorList>
            <person name="Yoshioka I."/>
            <person name="Fahal A.H."/>
            <person name="Kaneko S."/>
            <person name="Yaguchi T."/>
        </authorList>
    </citation>
    <scope>NUCLEOTIDE SEQUENCE [LARGE SCALE GENOMIC DNA]</scope>
    <source>
        <strain evidence="3 4">IFM 68171</strain>
    </source>
</reference>
<gene>
    <name evidence="3" type="ORF">MFIFM68171_10388</name>
</gene>
<dbReference type="Gene3D" id="3.30.160.60">
    <property type="entry name" value="Classic Zinc Finger"/>
    <property type="match status" value="1"/>
</dbReference>
<dbReference type="SMART" id="SM00355">
    <property type="entry name" value="ZnF_C2H2"/>
    <property type="match status" value="2"/>
</dbReference>
<protein>
    <submittedName>
        <fullName evidence="3">Zinc finger protein 511</fullName>
    </submittedName>
</protein>
<dbReference type="PROSITE" id="PS00028">
    <property type="entry name" value="ZINC_FINGER_C2H2_1"/>
    <property type="match status" value="1"/>
</dbReference>
<dbReference type="Proteomes" id="UP001628179">
    <property type="component" value="Unassembled WGS sequence"/>
</dbReference>
<dbReference type="InterPro" id="IPR013087">
    <property type="entry name" value="Znf_C2H2_type"/>
</dbReference>
<dbReference type="GeneID" id="98181130"/>
<evidence type="ECO:0000313" key="4">
    <source>
        <dbReference type="Proteomes" id="UP001628179"/>
    </source>
</evidence>
<evidence type="ECO:0000259" key="2">
    <source>
        <dbReference type="PROSITE" id="PS00028"/>
    </source>
</evidence>
<dbReference type="EMBL" id="BAAFSV010000006">
    <property type="protein sequence ID" value="GAB1320178.1"/>
    <property type="molecule type" value="Genomic_DNA"/>
</dbReference>
<evidence type="ECO:0000256" key="1">
    <source>
        <dbReference type="SAM" id="MobiDB-lite"/>
    </source>
</evidence>
<organism evidence="3 4">
    <name type="scientific">Madurella fahalii</name>
    <dbReference type="NCBI Taxonomy" id="1157608"/>
    <lineage>
        <taxon>Eukaryota</taxon>
        <taxon>Fungi</taxon>
        <taxon>Dikarya</taxon>
        <taxon>Ascomycota</taxon>
        <taxon>Pezizomycotina</taxon>
        <taxon>Sordariomycetes</taxon>
        <taxon>Sordariomycetidae</taxon>
        <taxon>Sordariales</taxon>
        <taxon>Sordariales incertae sedis</taxon>
        <taxon>Madurella</taxon>
    </lineage>
</organism>
<dbReference type="RefSeq" id="XP_070921908.1">
    <property type="nucleotide sequence ID" value="XM_071065807.1"/>
</dbReference>
<sequence>MKRSRESEEASSEETVSTIRNTAVMAGISHDGLIPSNRDGSNTLQPPAKLAELDLPDNDRGVQMLCSLPPHKEPLVFSSYGEYEMHYRNQHTNRCAQCRKNFPSAHLLGLHIEETHDSFVLVKRERGERTYSCFVESCERKCSTPQKRKMHLIDKHMYPKNFFFAVTRDGIDGRRSLLLEGGHRHKRSSAAAAPRPKESSREERHKPSTADEKSEASTDDHMAVDPGVKSPGPQADHEMEDLSNAMSALRFVPLSVQFGRGKRTGFAKR</sequence>
<accession>A0ABQ0GR09</accession>
<name>A0ABQ0GR09_9PEZI</name>